<dbReference type="PANTHER" id="PTHR15922:SF2">
    <property type="entry name" value="NBAS SUBUNIT OF NRZ TETHERING COMPLEX"/>
    <property type="match status" value="1"/>
</dbReference>
<proteinExistence type="predicted"/>
<keyword evidence="8" id="KW-1185">Reference proteome</keyword>
<comment type="subcellular location">
    <subcellularLocation>
        <location evidence="1">Endoplasmic reticulum</location>
    </subcellularLocation>
</comment>
<evidence type="ECO:0000259" key="6">
    <source>
        <dbReference type="Pfam" id="PF08314"/>
    </source>
</evidence>
<dbReference type="Pfam" id="PF08314">
    <property type="entry name" value="Sec39"/>
    <property type="match status" value="1"/>
</dbReference>
<dbReference type="InterPro" id="IPR013244">
    <property type="entry name" value="Sec39_domain"/>
</dbReference>
<evidence type="ECO:0000256" key="1">
    <source>
        <dbReference type="ARBA" id="ARBA00004240"/>
    </source>
</evidence>
<evidence type="ECO:0000256" key="3">
    <source>
        <dbReference type="ARBA" id="ARBA00022824"/>
    </source>
</evidence>
<feature type="region of interest" description="Disordered" evidence="5">
    <location>
        <begin position="16"/>
        <end position="36"/>
    </location>
</feature>
<evidence type="ECO:0000313" key="8">
    <source>
        <dbReference type="Proteomes" id="UP001630127"/>
    </source>
</evidence>
<keyword evidence="2" id="KW-0813">Transport</keyword>
<evidence type="ECO:0000256" key="5">
    <source>
        <dbReference type="SAM" id="MobiDB-lite"/>
    </source>
</evidence>
<evidence type="ECO:0000256" key="4">
    <source>
        <dbReference type="ARBA" id="ARBA00022927"/>
    </source>
</evidence>
<dbReference type="GO" id="GO:0005783">
    <property type="term" value="C:endoplasmic reticulum"/>
    <property type="evidence" value="ECO:0007669"/>
    <property type="project" value="UniProtKB-SubCell"/>
</dbReference>
<keyword evidence="4" id="KW-0653">Protein transport</keyword>
<dbReference type="EMBL" id="JBJUIK010000007">
    <property type="protein sequence ID" value="KAL3524435.1"/>
    <property type="molecule type" value="Genomic_DNA"/>
</dbReference>
<reference evidence="7 8" key="1">
    <citation type="submission" date="2024-11" db="EMBL/GenBank/DDBJ databases">
        <title>A near-complete genome assembly of Cinchona calisaya.</title>
        <authorList>
            <person name="Lian D.C."/>
            <person name="Zhao X.W."/>
            <person name="Wei L."/>
        </authorList>
    </citation>
    <scope>NUCLEOTIDE SEQUENCE [LARGE SCALE GENOMIC DNA]</scope>
    <source>
        <tissue evidence="7">Nenye</tissue>
    </source>
</reference>
<comment type="caution">
    <text evidence="7">The sequence shown here is derived from an EMBL/GenBank/DDBJ whole genome shotgun (WGS) entry which is preliminary data.</text>
</comment>
<evidence type="ECO:0000256" key="2">
    <source>
        <dbReference type="ARBA" id="ARBA00022448"/>
    </source>
</evidence>
<protein>
    <recommendedName>
        <fullName evidence="6">Sec39 domain-containing protein</fullName>
    </recommendedName>
</protein>
<dbReference type="Proteomes" id="UP001630127">
    <property type="component" value="Unassembled WGS sequence"/>
</dbReference>
<evidence type="ECO:0000313" key="7">
    <source>
        <dbReference type="EMBL" id="KAL3524435.1"/>
    </source>
</evidence>
<accession>A0ABD2ZY95</accession>
<feature type="domain" description="Sec39" evidence="6">
    <location>
        <begin position="574"/>
        <end position="1109"/>
    </location>
</feature>
<name>A0ABD2ZY95_9GENT</name>
<keyword evidence="3" id="KW-0256">Endoplasmic reticulum</keyword>
<organism evidence="7 8">
    <name type="scientific">Cinchona calisaya</name>
    <dbReference type="NCBI Taxonomy" id="153742"/>
    <lineage>
        <taxon>Eukaryota</taxon>
        <taxon>Viridiplantae</taxon>
        <taxon>Streptophyta</taxon>
        <taxon>Embryophyta</taxon>
        <taxon>Tracheophyta</taxon>
        <taxon>Spermatophyta</taxon>
        <taxon>Magnoliopsida</taxon>
        <taxon>eudicotyledons</taxon>
        <taxon>Gunneridae</taxon>
        <taxon>Pentapetalae</taxon>
        <taxon>asterids</taxon>
        <taxon>lamiids</taxon>
        <taxon>Gentianales</taxon>
        <taxon>Rubiaceae</taxon>
        <taxon>Cinchonoideae</taxon>
        <taxon>Cinchoneae</taxon>
        <taxon>Cinchona</taxon>
    </lineage>
</organism>
<dbReference type="GO" id="GO:0015031">
    <property type="term" value="P:protein transport"/>
    <property type="evidence" value="ECO:0007669"/>
    <property type="project" value="UniProtKB-KW"/>
</dbReference>
<dbReference type="InterPro" id="IPR036322">
    <property type="entry name" value="WD40_repeat_dom_sf"/>
</dbReference>
<dbReference type="SUPFAM" id="SSF50978">
    <property type="entry name" value="WD40 repeat-like"/>
    <property type="match status" value="1"/>
</dbReference>
<gene>
    <name evidence="7" type="ORF">ACH5RR_017269</name>
</gene>
<dbReference type="PANTHER" id="PTHR15922">
    <property type="entry name" value="NEUROBLASTOMA-AMPLIFIED SEQUENCE"/>
    <property type="match status" value="1"/>
</dbReference>
<sequence>MDGSVREVLFETRRHASGTYSNYPPSPHQPDDGGGRSLLSYLSPRGIINLKERWTVYRNPKKLGKYAALFISPNADRVAVAFRNQITFLQKDDDYQEPSGTFTSRSMGTFICGKWSEADDVLGVVDDSNTIYFIKANGEEITRITGKHLKVSLPILSLILRDDNNVKKPCLCTFSILTSDGLLHDVEISQDPSASMSAAPLSFTGATLNKQFPKNVFCMDHHRKLSLFATISSVPPGLCSLSLWQRSSSSDLELRSSIEFEGFYSEEKGYIGQLTSPKVLISPQGNFIATLDIKGDLCTFKFHQEQCSLLNFCESKKHDLQMKNDFSSRGMYLLTDIVDFAWWSNDILAVAKRDGTFTMFDVHTGVKLLENDPVYSMPLMQTVEEMSGCIFLLEGTSSEGKGTRDLCLVEKQDCAKLQWNLFSLSERSVSEMYDSLIHNQNYQAALSFADRHVLDKDEVLKSQWIASTQGVNEINKLLSNIKDHVFVLSECVDRVGPTEDAEKALLAYGLRLTDNYRFSRLEEDEGSQVWEFRMARLKLLLFRDRLETFLGINMGRFSAQEYNKFRNSPINETAVALAETGKIGALNLLFKRHPYSLTPFMLEVFAAIPETVPVQTYAQLLPGNTPPASIALRQEDWVECDKMVSYINRLPESYSSRILIGTEPIVKKYMGFHWPSTVDLSLWYKNRARDIDTLSGLLDNCLSLVDFACRKGISELQQFLEDISYLHQLIYSDDNEEKRNFSLSLIAWEKLSDYERFKLMLMGAREENVIQRLQKVAIPFMQKRYSHTTTDHTNELMGSQSSLDKAADSFLVRWLKEISLENKLEICLMVIEEGCKDMENSYFFKDESQVVECSLQCIYLCSSTDRWSTMASILSKLPQLQGNVDDGLKTRLKVAEGHVEAGRILAIYQVPKPINYFMEAHMDEKGVKQILRLMLSKFIRRHMGRSDNDWANMWHDLQSLQEKAFPFLDLEYVLIEFCRGLLKAGKFPLARNYLKGTGSIVLATDKAENLVIQAAREYFFSASSLDCPEIWKAKECLSIFPGSRNVRAEADIADALTVKLPKLGVNILPLQFRQMKEPLEIIKLAITSQAGAYLNVDELVEIASLLGLSSQDEISAVQEAIAREAAVAGDLQLAFDLCLVLSKKGHGSVWDLCAALARGPALENMDVNSRKHLLGFSLSHCDAESIGELLNGWKDLDMLGQCESLMMLTGSEPPESSVDGTLSISYPLYSTQGSADSGNWSEKVDSVGYGDQEAKLNAIRDMLSVVAKNLPVENGYQWDSLRENGKILSFSALRLPWLIELSSKAELAKKHVSVSISGKQYISVRTRAILTIMSWLARNDFVPRDDLIVSIAKSIMEPPVTEEEDIIGCSFLLNLVDAFAGVDIIEGFVKTRENYNEITSIMNVGLIYGLLHNRRVECEDPARRRVLLLSEFEQKHKSVGSDERDELDKAQSAFWREWKVKLEEQKRAADHARVLEQIIPGVETARFLSGDTDYIENAVFSLIESVKQEKKHILKDVSKLAHTYGLDHTKVLLHYMSSILTAETWTVDDIVADLSEFRKEIISSAAETIKVITLSVYPLIDGHDKQRLAFMYGLLAECYLQLEEQKEFLPNFSQEPMHLNTISLARFSKILGEECYSVSFIVGLNFKYIAGLKDLNWDCFNREVCTHICENNVEALANLVRNLVGLYGDSVPQGLLSWQNVYRCHVLNLLTTLETRFETEVHIASSENFCCLIDELEQAYNVCLKYIKFIEYPSILDIMKRFFRVMVPFEKSSTKSFDSMWQECLIKLLNMWLRLMGDMQKLKFLENSCKSFWSESLVTCLKVFMNLIIKTEVSTVEGWDTVIGFGNSDLTGDATIEVFNFCRAMIFSGCRFVAVANVFTDVVSQLSPGSALISSTGRCSINIQDLPHLYLSLLEVILPDLDSETLERQNFHCLLSSLSKFEGNGQDLNSVRHAVWKKMAQVSDNLQLPSHTRVYILELMQQIAATGKHVKGFSSELEACVLPWEGWENLQSAGENYEKTSDDGVSNVGDTSNRFANTLVALKSSQLLSAITPSLEIAPEDLLTIESAVSCFVKVSESAKSESHVDALIAMLGEWEELFMCGREGSPKVDDVGNGWNNDDWDEGWENFKEEPREKEMKSDSLLSVHPLHVCWMEIFKKLIRLSRYKDVLKLIDKYKGHTMQILLDENDARSLSQIMLALDCFVALKVMLLLPYEAVQLQCLEAVEEKLKQAGIPDELGRDYELLILVLSSRITTPIISKSSFGTIFSCLCYIFGTLSRQCQEAQLSSLKHIIVSEDKSNLNLIFLFTRLLFPCFLAELVKADQQVLAGFLVTKFMHTNASLSLVNVVDASLRGYFQKQLQLLDNDVASWEGINSSESLLNSISGLRNTLGTIIQSALSTLLHLVDN</sequence>